<evidence type="ECO:0000259" key="10">
    <source>
        <dbReference type="Pfam" id="PF15985"/>
    </source>
</evidence>
<evidence type="ECO:0000256" key="7">
    <source>
        <dbReference type="ARBA" id="ARBA00022884"/>
    </source>
</evidence>
<dbReference type="FunFam" id="2.40.50.140:FF:000112">
    <property type="entry name" value="Exosome complex component RRP40"/>
    <property type="match status" value="1"/>
</dbReference>
<reference evidence="13" key="1">
    <citation type="submission" date="2017-02" db="UniProtKB">
        <authorList>
            <consortium name="WormBaseParasite"/>
        </authorList>
    </citation>
    <scope>IDENTIFICATION</scope>
</reference>
<dbReference type="Pfam" id="PF15985">
    <property type="entry name" value="KH_6"/>
    <property type="match status" value="1"/>
</dbReference>
<dbReference type="Pfam" id="PF21262">
    <property type="entry name" value="RRP40_S1"/>
    <property type="match status" value="1"/>
</dbReference>
<feature type="domain" description="K Homology" evidence="10">
    <location>
        <begin position="89"/>
        <end position="135"/>
    </location>
</feature>
<evidence type="ECO:0000313" key="12">
    <source>
        <dbReference type="Proteomes" id="UP000267096"/>
    </source>
</evidence>
<evidence type="ECO:0000256" key="3">
    <source>
        <dbReference type="ARBA" id="ARBA00007841"/>
    </source>
</evidence>
<name>A0A0M3J426_ANISI</name>
<dbReference type="SUPFAM" id="SSF54791">
    <property type="entry name" value="Eukaryotic type KH-domain (KH-domain type I)"/>
    <property type="match status" value="1"/>
</dbReference>
<keyword evidence="5" id="KW-0698">rRNA processing</keyword>
<comment type="subcellular location">
    <subcellularLocation>
        <location evidence="1">Cytoplasm</location>
    </subcellularLocation>
    <subcellularLocation>
        <location evidence="2">Nucleus</location>
        <location evidence="2">Nucleolus</location>
    </subcellularLocation>
</comment>
<dbReference type="InterPro" id="IPR049469">
    <property type="entry name" value="RRP40_KH-I"/>
</dbReference>
<keyword evidence="12" id="KW-1185">Reference proteome</keyword>
<keyword evidence="4" id="KW-0963">Cytoplasm</keyword>
<dbReference type="Gene3D" id="2.40.50.140">
    <property type="entry name" value="Nucleic acid-binding proteins"/>
    <property type="match status" value="1"/>
</dbReference>
<dbReference type="GO" id="GO:0071035">
    <property type="term" value="P:nuclear polyadenylation-dependent rRNA catabolic process"/>
    <property type="evidence" value="ECO:0007669"/>
    <property type="project" value="TreeGrafter"/>
</dbReference>
<dbReference type="InterPro" id="IPR012340">
    <property type="entry name" value="NA-bd_OB-fold"/>
</dbReference>
<protein>
    <recommendedName>
        <fullName evidence="9">Ribosomal RNA-processing protein 40</fullName>
    </recommendedName>
</protein>
<gene>
    <name evidence="11" type="ORF">ASIM_LOCUS2159</name>
</gene>
<evidence type="ECO:0000256" key="2">
    <source>
        <dbReference type="ARBA" id="ARBA00004604"/>
    </source>
</evidence>
<evidence type="ECO:0000256" key="4">
    <source>
        <dbReference type="ARBA" id="ARBA00022490"/>
    </source>
</evidence>
<evidence type="ECO:0000256" key="8">
    <source>
        <dbReference type="ARBA" id="ARBA00023242"/>
    </source>
</evidence>
<accession>A0A0M3J426</accession>
<dbReference type="GO" id="GO:0071038">
    <property type="term" value="P:TRAMP-dependent tRNA surveillance pathway"/>
    <property type="evidence" value="ECO:0007669"/>
    <property type="project" value="TreeGrafter"/>
</dbReference>
<dbReference type="GO" id="GO:0071051">
    <property type="term" value="P:poly(A)-dependent snoRNA 3'-end processing"/>
    <property type="evidence" value="ECO:0007669"/>
    <property type="project" value="TreeGrafter"/>
</dbReference>
<sequence length="172" mass="18872">YIPQEGDKVLGIIRAARGDIIKVDIGASDIATISYLNFEGATKRNRPALKPGDLIYATVSLAMKHLEANLTCVDNDGRSQGMGILPAGGFVFKTSLNLARRLLSPSSQLLKVIGREIKFEITCGLNGRIWIKASKSNEVSSIYRMIISSQYVPEHKIPEFVDEQIGILKGIR</sequence>
<dbReference type="GO" id="GO:0000177">
    <property type="term" value="C:cytoplasmic exosome (RNase complex)"/>
    <property type="evidence" value="ECO:0007669"/>
    <property type="project" value="TreeGrafter"/>
</dbReference>
<evidence type="ECO:0000256" key="1">
    <source>
        <dbReference type="ARBA" id="ARBA00004496"/>
    </source>
</evidence>
<dbReference type="CDD" id="cd22526">
    <property type="entry name" value="KH-I_Rrp40"/>
    <property type="match status" value="1"/>
</dbReference>
<dbReference type="SUPFAM" id="SSF50249">
    <property type="entry name" value="Nucleic acid-binding proteins"/>
    <property type="match status" value="1"/>
</dbReference>
<dbReference type="GO" id="GO:0000467">
    <property type="term" value="P:exonucleolytic trimming to generate mature 3'-end of 5.8S rRNA from tricistronic rRNA transcript (SSU-rRNA, 5.8S rRNA, LSU-rRNA)"/>
    <property type="evidence" value="ECO:0007669"/>
    <property type="project" value="TreeGrafter"/>
</dbReference>
<dbReference type="InterPro" id="IPR036612">
    <property type="entry name" value="KH_dom_type_1_sf"/>
</dbReference>
<dbReference type="GO" id="GO:0071034">
    <property type="term" value="P:CUT catabolic process"/>
    <property type="evidence" value="ECO:0007669"/>
    <property type="project" value="TreeGrafter"/>
</dbReference>
<evidence type="ECO:0000256" key="9">
    <source>
        <dbReference type="ARBA" id="ARBA00030615"/>
    </source>
</evidence>
<dbReference type="EMBL" id="UYRR01002758">
    <property type="protein sequence ID" value="VDK19688.1"/>
    <property type="molecule type" value="Genomic_DNA"/>
</dbReference>
<dbReference type="Proteomes" id="UP000267096">
    <property type="component" value="Unassembled WGS sequence"/>
</dbReference>
<dbReference type="OrthoDB" id="340500at2759"/>
<dbReference type="InterPro" id="IPR037319">
    <property type="entry name" value="Rrp40_S1"/>
</dbReference>
<reference evidence="11 12" key="2">
    <citation type="submission" date="2018-11" db="EMBL/GenBank/DDBJ databases">
        <authorList>
            <consortium name="Pathogen Informatics"/>
        </authorList>
    </citation>
    <scope>NUCLEOTIDE SEQUENCE [LARGE SCALE GENOMIC DNA]</scope>
</reference>
<dbReference type="PANTHER" id="PTHR21321">
    <property type="entry name" value="PNAS-3 RELATED"/>
    <property type="match status" value="1"/>
</dbReference>
<keyword evidence="8" id="KW-0539">Nucleus</keyword>
<dbReference type="InterPro" id="IPR004088">
    <property type="entry name" value="KH_dom_type_1"/>
</dbReference>
<dbReference type="PANTHER" id="PTHR21321:SF1">
    <property type="entry name" value="EXOSOME COMPLEX COMPONENT RRP40"/>
    <property type="match status" value="1"/>
</dbReference>
<organism evidence="13">
    <name type="scientific">Anisakis simplex</name>
    <name type="common">Herring worm</name>
    <dbReference type="NCBI Taxonomy" id="6269"/>
    <lineage>
        <taxon>Eukaryota</taxon>
        <taxon>Metazoa</taxon>
        <taxon>Ecdysozoa</taxon>
        <taxon>Nematoda</taxon>
        <taxon>Chromadorea</taxon>
        <taxon>Rhabditida</taxon>
        <taxon>Spirurina</taxon>
        <taxon>Ascaridomorpha</taxon>
        <taxon>Ascaridoidea</taxon>
        <taxon>Anisakidae</taxon>
        <taxon>Anisakis</taxon>
        <taxon>Anisakis simplex complex</taxon>
    </lineage>
</organism>
<dbReference type="GO" id="GO:0034475">
    <property type="term" value="P:U4 snRNA 3'-end processing"/>
    <property type="evidence" value="ECO:0007669"/>
    <property type="project" value="TreeGrafter"/>
</dbReference>
<evidence type="ECO:0000313" key="13">
    <source>
        <dbReference type="WBParaSite" id="ASIM_0000229301-mRNA-1"/>
    </source>
</evidence>
<comment type="similarity">
    <text evidence="3">Belongs to the RRP40 family.</text>
</comment>
<dbReference type="GO" id="GO:0003723">
    <property type="term" value="F:RNA binding"/>
    <property type="evidence" value="ECO:0007669"/>
    <property type="project" value="UniProtKB-KW"/>
</dbReference>
<dbReference type="AlphaFoldDB" id="A0A0M3J426"/>
<keyword evidence="6" id="KW-0271">Exosome</keyword>
<dbReference type="CDD" id="cd05790">
    <property type="entry name" value="S1_Rrp40"/>
    <property type="match status" value="1"/>
</dbReference>
<evidence type="ECO:0000256" key="6">
    <source>
        <dbReference type="ARBA" id="ARBA00022835"/>
    </source>
</evidence>
<dbReference type="GO" id="GO:0000176">
    <property type="term" value="C:nuclear exosome (RNase complex)"/>
    <property type="evidence" value="ECO:0007669"/>
    <property type="project" value="TreeGrafter"/>
</dbReference>
<dbReference type="InterPro" id="IPR026699">
    <property type="entry name" value="Exosome_RNA_bind1/RRP40/RRP4"/>
</dbReference>
<keyword evidence="7" id="KW-0694">RNA-binding</keyword>
<proteinExistence type="inferred from homology"/>
<evidence type="ECO:0000256" key="5">
    <source>
        <dbReference type="ARBA" id="ARBA00022552"/>
    </source>
</evidence>
<dbReference type="WBParaSite" id="ASIM_0000229301-mRNA-1">
    <property type="protein sequence ID" value="ASIM_0000229301-mRNA-1"/>
    <property type="gene ID" value="ASIM_0000229301"/>
</dbReference>
<evidence type="ECO:0000313" key="11">
    <source>
        <dbReference type="EMBL" id="VDK19688.1"/>
    </source>
</evidence>
<dbReference type="Gene3D" id="3.30.1370.10">
    <property type="entry name" value="K Homology domain, type 1"/>
    <property type="match status" value="1"/>
</dbReference>
<dbReference type="GO" id="GO:0005730">
    <property type="term" value="C:nucleolus"/>
    <property type="evidence" value="ECO:0007669"/>
    <property type="project" value="UniProtKB-SubCell"/>
</dbReference>